<feature type="chain" id="PRO_5022709996" evidence="6">
    <location>
        <begin position="21"/>
        <end position="629"/>
    </location>
</feature>
<dbReference type="InterPro" id="IPR033985">
    <property type="entry name" value="SusD-like_N"/>
</dbReference>
<dbReference type="EMBL" id="CP042437">
    <property type="protein sequence ID" value="QEC76319.1"/>
    <property type="molecule type" value="Genomic_DNA"/>
</dbReference>
<reference evidence="9 10" key="1">
    <citation type="journal article" date="2013" name="J. Microbiol.">
        <title>Mucilaginibacter ginsenosidivorax sp. nov., with ginsenoside converting activity isolated from sediment.</title>
        <authorList>
            <person name="Kim J.K."/>
            <person name="Choi T.E."/>
            <person name="Liu Q.M."/>
            <person name="Park H.Y."/>
            <person name="Yi T.H."/>
            <person name="Yoon M.H."/>
            <person name="Kim S.C."/>
            <person name="Im W.T."/>
        </authorList>
    </citation>
    <scope>NUCLEOTIDE SEQUENCE [LARGE SCALE GENOMIC DNA]</scope>
    <source>
        <strain evidence="9 10">KHI28</strain>
    </source>
</reference>
<evidence type="ECO:0000259" key="8">
    <source>
        <dbReference type="Pfam" id="PF14322"/>
    </source>
</evidence>
<keyword evidence="5" id="KW-0998">Cell outer membrane</keyword>
<name>A0A5B8VY07_9SPHI</name>
<feature type="domain" description="SusD-like N-terminal" evidence="8">
    <location>
        <begin position="99"/>
        <end position="222"/>
    </location>
</feature>
<evidence type="ECO:0000256" key="3">
    <source>
        <dbReference type="ARBA" id="ARBA00022729"/>
    </source>
</evidence>
<evidence type="ECO:0000256" key="2">
    <source>
        <dbReference type="ARBA" id="ARBA00006275"/>
    </source>
</evidence>
<evidence type="ECO:0000256" key="1">
    <source>
        <dbReference type="ARBA" id="ARBA00004442"/>
    </source>
</evidence>
<dbReference type="InterPro" id="IPR012944">
    <property type="entry name" value="SusD_RagB_dom"/>
</dbReference>
<dbReference type="PROSITE" id="PS51257">
    <property type="entry name" value="PROKAR_LIPOPROTEIN"/>
    <property type="match status" value="1"/>
</dbReference>
<gene>
    <name evidence="9" type="ORF">FSB76_10325</name>
</gene>
<dbReference type="GO" id="GO:0009279">
    <property type="term" value="C:cell outer membrane"/>
    <property type="evidence" value="ECO:0007669"/>
    <property type="project" value="UniProtKB-SubCell"/>
</dbReference>
<dbReference type="Gene3D" id="1.25.40.390">
    <property type="match status" value="1"/>
</dbReference>
<dbReference type="Proteomes" id="UP000321362">
    <property type="component" value="Chromosome"/>
</dbReference>
<organism evidence="9 10">
    <name type="scientific">Mucilaginibacter ginsenosidivorax</name>
    <dbReference type="NCBI Taxonomy" id="862126"/>
    <lineage>
        <taxon>Bacteria</taxon>
        <taxon>Pseudomonadati</taxon>
        <taxon>Bacteroidota</taxon>
        <taxon>Sphingobacteriia</taxon>
        <taxon>Sphingobacteriales</taxon>
        <taxon>Sphingobacteriaceae</taxon>
        <taxon>Mucilaginibacter</taxon>
    </lineage>
</organism>
<proteinExistence type="inferred from homology"/>
<keyword evidence="10" id="KW-1185">Reference proteome</keyword>
<keyword evidence="3 6" id="KW-0732">Signal</keyword>
<dbReference type="KEGG" id="mgk:FSB76_10325"/>
<evidence type="ECO:0000256" key="4">
    <source>
        <dbReference type="ARBA" id="ARBA00023136"/>
    </source>
</evidence>
<sequence length="629" mass="71549">MMRKYIVTGTYALLFLAALTSCKKFLDVVPDNVATIDNAFTMRTQAMKFLFTCYSFMPKNGQLGDDPAMVGGDELWEIPERGAYLDMAKGFQSKVGPLGDRFQPMYQAIRDCNIFLENIGKVPDMQETERRRWISEVKFLKAYYHFILVRMYGPIPLIKTNLPISADVNQVKVVRNPADSCFSYIAKLLDEAAPGLPLTIISPTTEAGRITQPIALSLKAKVLVTAASPLFNGNTDQSSLKNLDGTPLFNTTYSKVKWDSAATACKRAIDVCESAGIKLYVYNPAFQQFTLTDTIKTQLSIRNAVTEKWNSEIIWANTQSNTADLQRLISSWWDPLYLDGVITRGELSPPLKIAELFYTANGVPIDEDKTWDYNGRYDLHTAGDADKLYIRKGYTTAGLHFNREPRFYADLGFDGGVYYGQGRFDDKKYMDLFYLEGKFKQRDGKGKYGYNTVTGYNLKKLINFQNTINSSNDYSVIDYPYPIMRLSDLYLLYAEALNESGGPSPEVNKYIDLVRKRAGLGTVASSWTNYSTNPVKFQNQDGMRAIIHQERLIELSFESQRLWDLRRWKESSKELNNPIKGWDLSQTTPISYYRITVLFNQTFGAKDYFWPIAEGNMTANRNLVQNLGW</sequence>
<dbReference type="SUPFAM" id="SSF48452">
    <property type="entry name" value="TPR-like"/>
    <property type="match status" value="1"/>
</dbReference>
<protein>
    <submittedName>
        <fullName evidence="9">RagB/SusD family nutrient uptake outer membrane protein</fullName>
    </submittedName>
</protein>
<dbReference type="Pfam" id="PF07980">
    <property type="entry name" value="SusD_RagB"/>
    <property type="match status" value="1"/>
</dbReference>
<comment type="subcellular location">
    <subcellularLocation>
        <location evidence="1">Cell outer membrane</location>
    </subcellularLocation>
</comment>
<feature type="signal peptide" evidence="6">
    <location>
        <begin position="1"/>
        <end position="20"/>
    </location>
</feature>
<accession>A0A5B8VY07</accession>
<evidence type="ECO:0000313" key="9">
    <source>
        <dbReference type="EMBL" id="QEC76319.1"/>
    </source>
</evidence>
<dbReference type="Pfam" id="PF14322">
    <property type="entry name" value="SusD-like_3"/>
    <property type="match status" value="1"/>
</dbReference>
<evidence type="ECO:0000313" key="10">
    <source>
        <dbReference type="Proteomes" id="UP000321362"/>
    </source>
</evidence>
<evidence type="ECO:0000256" key="5">
    <source>
        <dbReference type="ARBA" id="ARBA00023237"/>
    </source>
</evidence>
<dbReference type="InterPro" id="IPR011990">
    <property type="entry name" value="TPR-like_helical_dom_sf"/>
</dbReference>
<comment type="similarity">
    <text evidence="2">Belongs to the SusD family.</text>
</comment>
<evidence type="ECO:0000259" key="7">
    <source>
        <dbReference type="Pfam" id="PF07980"/>
    </source>
</evidence>
<feature type="domain" description="RagB/SusD" evidence="7">
    <location>
        <begin position="341"/>
        <end position="629"/>
    </location>
</feature>
<keyword evidence="4" id="KW-0472">Membrane</keyword>
<evidence type="ECO:0000256" key="6">
    <source>
        <dbReference type="SAM" id="SignalP"/>
    </source>
</evidence>
<dbReference type="AlphaFoldDB" id="A0A5B8VY07"/>
<dbReference type="OrthoDB" id="608091at2"/>